<evidence type="ECO:0000313" key="2">
    <source>
        <dbReference type="Proteomes" id="UP000423756"/>
    </source>
</evidence>
<gene>
    <name evidence="1" type="ORF">F7Q91_24405</name>
</gene>
<comment type="caution">
    <text evidence="1">The sequence shown here is derived from an EMBL/GenBank/DDBJ whole genome shotgun (WGS) entry which is preliminary data.</text>
</comment>
<dbReference type="AlphaFoldDB" id="A0A7V7NP99"/>
<organism evidence="1 2">
    <name type="scientific">Vibrio chagasii</name>
    <dbReference type="NCBI Taxonomy" id="170679"/>
    <lineage>
        <taxon>Bacteria</taxon>
        <taxon>Pseudomonadati</taxon>
        <taxon>Pseudomonadota</taxon>
        <taxon>Gammaproteobacteria</taxon>
        <taxon>Vibrionales</taxon>
        <taxon>Vibrionaceae</taxon>
        <taxon>Vibrio</taxon>
    </lineage>
</organism>
<name>A0A7V7NP99_9VIBR</name>
<proteinExistence type="predicted"/>
<dbReference type="Proteomes" id="UP000423756">
    <property type="component" value="Unassembled WGS sequence"/>
</dbReference>
<sequence>MIRYTNRLRTIPNAWHFYHALLLLFKVVCSGFDIALPTPQQGMSNAICGLCHRLHNLAKYMFIIMLRLLVYIKLRATLL</sequence>
<reference evidence="1 2" key="1">
    <citation type="submission" date="2019-09" db="EMBL/GenBank/DDBJ databases">
        <title>Draft genome sequences of 48 bacterial type strains from the CCUG.</title>
        <authorList>
            <person name="Tunovic T."/>
            <person name="Pineiro-Iglesias B."/>
            <person name="Unosson C."/>
            <person name="Inganas E."/>
            <person name="Ohlen M."/>
            <person name="Cardew S."/>
            <person name="Jensie-Markopoulos S."/>
            <person name="Salva-Serra F."/>
            <person name="Jaen-Luchoro D."/>
            <person name="Karlsson R."/>
            <person name="Svensson-Stadler L."/>
            <person name="Chun J."/>
            <person name="Moore E."/>
        </authorList>
    </citation>
    <scope>NUCLEOTIDE SEQUENCE [LARGE SCALE GENOMIC DNA]</scope>
    <source>
        <strain evidence="1 2">CCUG 48643</strain>
    </source>
</reference>
<accession>A0A7V7NP99</accession>
<dbReference type="EMBL" id="VZPX01000094">
    <property type="protein sequence ID" value="KAB0465157.1"/>
    <property type="molecule type" value="Genomic_DNA"/>
</dbReference>
<evidence type="ECO:0000313" key="1">
    <source>
        <dbReference type="EMBL" id="KAB0465157.1"/>
    </source>
</evidence>
<protein>
    <submittedName>
        <fullName evidence="1">DUF3265 domain-containing protein</fullName>
    </submittedName>
</protein>